<protein>
    <submittedName>
        <fullName evidence="5">Adenylate kinase</fullName>
    </submittedName>
</protein>
<reference evidence="5 6" key="1">
    <citation type="submission" date="2017-04" db="EMBL/GenBank/DDBJ databases">
        <authorList>
            <person name="Afonso C.L."/>
            <person name="Miller P.J."/>
            <person name="Scott M.A."/>
            <person name="Spackman E."/>
            <person name="Goraichik I."/>
            <person name="Dimitrov K.M."/>
            <person name="Suarez D.L."/>
            <person name="Swayne D.E."/>
        </authorList>
    </citation>
    <scope>NUCLEOTIDE SEQUENCE [LARGE SCALE GENOMIC DNA]</scope>
    <source>
        <strain evidence="5 6">DSM 23236</strain>
    </source>
</reference>
<dbReference type="STRING" id="1121001.SAMN02745857_01532"/>
<dbReference type="PANTHER" id="PTHR23359">
    <property type="entry name" value="NUCLEOTIDE KINASE"/>
    <property type="match status" value="1"/>
</dbReference>
<evidence type="ECO:0000313" key="6">
    <source>
        <dbReference type="Proteomes" id="UP000192761"/>
    </source>
</evidence>
<dbReference type="OrthoDB" id="5289927at2"/>
<dbReference type="Gene3D" id="3.40.50.300">
    <property type="entry name" value="P-loop containing nucleotide triphosphate hydrolases"/>
    <property type="match status" value="1"/>
</dbReference>
<dbReference type="Pfam" id="PF00406">
    <property type="entry name" value="ADK"/>
    <property type="match status" value="1"/>
</dbReference>
<evidence type="ECO:0000256" key="4">
    <source>
        <dbReference type="ARBA" id="ARBA00022777"/>
    </source>
</evidence>
<evidence type="ECO:0000313" key="5">
    <source>
        <dbReference type="EMBL" id="SMC23066.1"/>
    </source>
</evidence>
<dbReference type="InterPro" id="IPR000850">
    <property type="entry name" value="Adenylat/UMP-CMP_kin"/>
</dbReference>
<proteinExistence type="predicted"/>
<dbReference type="GO" id="GO:0019205">
    <property type="term" value="F:nucleobase-containing compound kinase activity"/>
    <property type="evidence" value="ECO:0007669"/>
    <property type="project" value="InterPro"/>
</dbReference>
<dbReference type="SUPFAM" id="SSF52540">
    <property type="entry name" value="P-loop containing nucleoside triphosphate hydrolases"/>
    <property type="match status" value="1"/>
</dbReference>
<evidence type="ECO:0000256" key="1">
    <source>
        <dbReference type="ARBA" id="ARBA00022679"/>
    </source>
</evidence>
<gene>
    <name evidence="5" type="ORF">SAMN02745857_01532</name>
</gene>
<dbReference type="GO" id="GO:0009165">
    <property type="term" value="P:nucleotide biosynthetic process"/>
    <property type="evidence" value="ECO:0007669"/>
    <property type="project" value="UniProtKB-KW"/>
</dbReference>
<keyword evidence="4 5" id="KW-0418">Kinase</keyword>
<keyword evidence="2" id="KW-0545">Nucleotide biosynthesis</keyword>
<accession>A0A1W1XGD7</accession>
<evidence type="ECO:0000256" key="3">
    <source>
        <dbReference type="ARBA" id="ARBA00022741"/>
    </source>
</evidence>
<dbReference type="AlphaFoldDB" id="A0A1W1XGD7"/>
<keyword evidence="3" id="KW-0547">Nucleotide-binding</keyword>
<dbReference type="GO" id="GO:0005524">
    <property type="term" value="F:ATP binding"/>
    <property type="evidence" value="ECO:0007669"/>
    <property type="project" value="InterPro"/>
</dbReference>
<keyword evidence="6" id="KW-1185">Reference proteome</keyword>
<sequence>MTHPHDWQPYRAPAERLMVPSAGLRGPGVIIVTGPSSCGKGEISNALCELLSIPHARWLSMGNILRGTYERAAHDAEFRAMLTGKYRIASDTPILDCIDTTPELVSKVEKQAALLNAQLHAKGSTAPQGDEAWRQASQLDWLELCTVNGLLVPDRWTQALIAAHIESLPALHTQPFLIDGYPRTKAAAAHLLEVFGELNVPVLKVLHLSISKQEMLKRAGRRQRVDDNQEALLKRYAFYIDSVQPSVDFLKDALGSDAIALIDAHQPHYDLLDDNKVFNLQRSIRNVVYAAALHMGLPRVIIDALIATRASTQGAAAQVAL</sequence>
<dbReference type="RefSeq" id="WP_084090195.1">
    <property type="nucleotide sequence ID" value="NZ_FWXD01000007.1"/>
</dbReference>
<dbReference type="Proteomes" id="UP000192761">
    <property type="component" value="Unassembled WGS sequence"/>
</dbReference>
<dbReference type="InterPro" id="IPR027417">
    <property type="entry name" value="P-loop_NTPase"/>
</dbReference>
<evidence type="ECO:0000256" key="2">
    <source>
        <dbReference type="ARBA" id="ARBA00022727"/>
    </source>
</evidence>
<name>A0A1W1XGD7_9NEIS</name>
<keyword evidence="1" id="KW-0808">Transferase</keyword>
<dbReference type="EMBL" id="FWXD01000007">
    <property type="protein sequence ID" value="SMC23066.1"/>
    <property type="molecule type" value="Genomic_DNA"/>
</dbReference>
<organism evidence="5 6">
    <name type="scientific">Andreprevotia lacus DSM 23236</name>
    <dbReference type="NCBI Taxonomy" id="1121001"/>
    <lineage>
        <taxon>Bacteria</taxon>
        <taxon>Pseudomonadati</taxon>
        <taxon>Pseudomonadota</taxon>
        <taxon>Betaproteobacteria</taxon>
        <taxon>Neisseriales</taxon>
        <taxon>Chitinibacteraceae</taxon>
        <taxon>Andreprevotia</taxon>
    </lineage>
</organism>